<dbReference type="EMBL" id="AP024849">
    <property type="protein sequence ID" value="BCZ45102.1"/>
    <property type="molecule type" value="Genomic_DNA"/>
</dbReference>
<gene>
    <name evidence="9" type="primary">msmF</name>
    <name evidence="9" type="ORF">psyc5s11_11690</name>
</gene>
<sequence>MDRNKLYPWYFTSGALIIFFMLCFLPGIIGIFYSFTDWNNFTDKINFTGLKNYIEVFQGKPEYRTYLWNTVMFTTVTTIMKTVVGLILALLLTQKVIKLKNFHRMVIFSPQVISYLVVGLVFKSMLHPQTGFLNNFLKSIGLDFLAMNWLTDLNTVFPTVMSVDTWKGMGYIMVVIIAGLMSISPDYYEAAEIDGATFMQKFRFITLPLLKPIIINVTILNVTYGFRVFDMIYSLTNGGPGNATGVINTAVYKEFSNGNYAMGTTLSSILFFVLLFCLYFIIKSMENKEVEM</sequence>
<dbReference type="SUPFAM" id="SSF161098">
    <property type="entry name" value="MetI-like"/>
    <property type="match status" value="1"/>
</dbReference>
<evidence type="ECO:0000256" key="4">
    <source>
        <dbReference type="ARBA" id="ARBA00022692"/>
    </source>
</evidence>
<feature type="transmembrane region" description="Helical" evidence="7">
    <location>
        <begin position="168"/>
        <end position="188"/>
    </location>
</feature>
<dbReference type="RefSeq" id="WP_224036728.1">
    <property type="nucleotide sequence ID" value="NZ_AP024849.1"/>
</dbReference>
<dbReference type="InterPro" id="IPR000515">
    <property type="entry name" value="MetI-like"/>
</dbReference>
<organism evidence="9 10">
    <name type="scientific">Clostridium gelidum</name>
    <dbReference type="NCBI Taxonomy" id="704125"/>
    <lineage>
        <taxon>Bacteria</taxon>
        <taxon>Bacillati</taxon>
        <taxon>Bacillota</taxon>
        <taxon>Clostridia</taxon>
        <taxon>Eubacteriales</taxon>
        <taxon>Clostridiaceae</taxon>
        <taxon>Clostridium</taxon>
    </lineage>
</organism>
<keyword evidence="4 7" id="KW-0812">Transmembrane</keyword>
<dbReference type="PANTHER" id="PTHR30193">
    <property type="entry name" value="ABC TRANSPORTER PERMEASE PROTEIN"/>
    <property type="match status" value="1"/>
</dbReference>
<feature type="transmembrane region" description="Helical" evidence="7">
    <location>
        <begin position="209"/>
        <end position="229"/>
    </location>
</feature>
<feature type="transmembrane region" description="Helical" evidence="7">
    <location>
        <begin position="7"/>
        <end position="33"/>
    </location>
</feature>
<keyword evidence="2 7" id="KW-0813">Transport</keyword>
<accession>A0ABM7T1Q7</accession>
<name>A0ABM7T1Q7_9CLOT</name>
<dbReference type="InterPro" id="IPR051393">
    <property type="entry name" value="ABC_transporter_permease"/>
</dbReference>
<keyword evidence="3" id="KW-1003">Cell membrane</keyword>
<feature type="domain" description="ABC transmembrane type-1" evidence="8">
    <location>
        <begin position="67"/>
        <end position="283"/>
    </location>
</feature>
<dbReference type="Pfam" id="PF00528">
    <property type="entry name" value="BPD_transp_1"/>
    <property type="match status" value="1"/>
</dbReference>
<evidence type="ECO:0000256" key="2">
    <source>
        <dbReference type="ARBA" id="ARBA00022448"/>
    </source>
</evidence>
<dbReference type="Proteomes" id="UP000824633">
    <property type="component" value="Chromosome"/>
</dbReference>
<keyword evidence="5 7" id="KW-1133">Transmembrane helix</keyword>
<evidence type="ECO:0000313" key="9">
    <source>
        <dbReference type="EMBL" id="BCZ45102.1"/>
    </source>
</evidence>
<evidence type="ECO:0000313" key="10">
    <source>
        <dbReference type="Proteomes" id="UP000824633"/>
    </source>
</evidence>
<evidence type="ECO:0000256" key="6">
    <source>
        <dbReference type="ARBA" id="ARBA00023136"/>
    </source>
</evidence>
<dbReference type="PANTHER" id="PTHR30193:SF37">
    <property type="entry name" value="INNER MEMBRANE ABC TRANSPORTER PERMEASE PROTEIN YCJO"/>
    <property type="match status" value="1"/>
</dbReference>
<dbReference type="Gene3D" id="1.10.3720.10">
    <property type="entry name" value="MetI-like"/>
    <property type="match status" value="1"/>
</dbReference>
<comment type="subcellular location">
    <subcellularLocation>
        <location evidence="1 7">Cell membrane</location>
        <topology evidence="1 7">Multi-pass membrane protein</topology>
    </subcellularLocation>
</comment>
<comment type="similarity">
    <text evidence="7">Belongs to the binding-protein-dependent transport system permease family.</text>
</comment>
<evidence type="ECO:0000256" key="1">
    <source>
        <dbReference type="ARBA" id="ARBA00004651"/>
    </source>
</evidence>
<evidence type="ECO:0000256" key="7">
    <source>
        <dbReference type="RuleBase" id="RU363032"/>
    </source>
</evidence>
<keyword evidence="6 7" id="KW-0472">Membrane</keyword>
<reference evidence="10" key="1">
    <citation type="submission" date="2021-07" db="EMBL/GenBank/DDBJ databases">
        <title>Complete genome sequencing of a Clostridium isolate.</title>
        <authorList>
            <person name="Ueki A."/>
            <person name="Tonouchi A."/>
        </authorList>
    </citation>
    <scope>NUCLEOTIDE SEQUENCE [LARGE SCALE GENOMIC DNA]</scope>
    <source>
        <strain evidence="10">C5S11</strain>
    </source>
</reference>
<feature type="transmembrane region" description="Helical" evidence="7">
    <location>
        <begin position="105"/>
        <end position="126"/>
    </location>
</feature>
<feature type="transmembrane region" description="Helical" evidence="7">
    <location>
        <begin position="66"/>
        <end position="93"/>
    </location>
</feature>
<dbReference type="InterPro" id="IPR035906">
    <property type="entry name" value="MetI-like_sf"/>
</dbReference>
<proteinExistence type="inferred from homology"/>
<protein>
    <submittedName>
        <fullName evidence="9">Sugar ABC transporter permease</fullName>
    </submittedName>
</protein>
<evidence type="ECO:0000256" key="3">
    <source>
        <dbReference type="ARBA" id="ARBA00022475"/>
    </source>
</evidence>
<keyword evidence="10" id="KW-1185">Reference proteome</keyword>
<dbReference type="CDD" id="cd06261">
    <property type="entry name" value="TM_PBP2"/>
    <property type="match status" value="1"/>
</dbReference>
<feature type="transmembrane region" description="Helical" evidence="7">
    <location>
        <begin position="260"/>
        <end position="282"/>
    </location>
</feature>
<dbReference type="PROSITE" id="PS50928">
    <property type="entry name" value="ABC_TM1"/>
    <property type="match status" value="1"/>
</dbReference>
<evidence type="ECO:0000259" key="8">
    <source>
        <dbReference type="PROSITE" id="PS50928"/>
    </source>
</evidence>
<evidence type="ECO:0000256" key="5">
    <source>
        <dbReference type="ARBA" id="ARBA00022989"/>
    </source>
</evidence>